<dbReference type="PROSITE" id="PS51257">
    <property type="entry name" value="PROKAR_LIPOPROTEIN"/>
    <property type="match status" value="1"/>
</dbReference>
<dbReference type="Proteomes" id="UP000198863">
    <property type="component" value="Unassembled WGS sequence"/>
</dbReference>
<name>A0A1G7QIB1_9ACTN</name>
<evidence type="ECO:0000256" key="2">
    <source>
        <dbReference type="SAM" id="SignalP"/>
    </source>
</evidence>
<dbReference type="AlphaFoldDB" id="A0A1G7QIB1"/>
<dbReference type="OrthoDB" id="5191666at2"/>
<keyword evidence="2" id="KW-0732">Signal</keyword>
<evidence type="ECO:0000313" key="3">
    <source>
        <dbReference type="EMBL" id="SDF97360.1"/>
    </source>
</evidence>
<feature type="region of interest" description="Disordered" evidence="1">
    <location>
        <begin position="25"/>
        <end position="58"/>
    </location>
</feature>
<proteinExistence type="predicted"/>
<accession>A0A1G7QIB1</accession>
<dbReference type="EMBL" id="FNCF01000002">
    <property type="protein sequence ID" value="SDF97360.1"/>
    <property type="molecule type" value="Genomic_DNA"/>
</dbReference>
<evidence type="ECO:0000256" key="1">
    <source>
        <dbReference type="SAM" id="MobiDB-lite"/>
    </source>
</evidence>
<feature type="chain" id="PRO_5038697838" evidence="2">
    <location>
        <begin position="25"/>
        <end position="177"/>
    </location>
</feature>
<keyword evidence="4" id="KW-1185">Reference proteome</keyword>
<feature type="signal peptide" evidence="2">
    <location>
        <begin position="1"/>
        <end position="24"/>
    </location>
</feature>
<feature type="compositionally biased region" description="Low complexity" evidence="1">
    <location>
        <begin position="25"/>
        <end position="54"/>
    </location>
</feature>
<organism evidence="3 4">
    <name type="scientific">Klenkia brasiliensis</name>
    <dbReference type="NCBI Taxonomy" id="333142"/>
    <lineage>
        <taxon>Bacteria</taxon>
        <taxon>Bacillati</taxon>
        <taxon>Actinomycetota</taxon>
        <taxon>Actinomycetes</taxon>
        <taxon>Geodermatophilales</taxon>
        <taxon>Geodermatophilaceae</taxon>
        <taxon>Klenkia</taxon>
    </lineage>
</organism>
<protein>
    <submittedName>
        <fullName evidence="3">Uncharacterized protein</fullName>
    </submittedName>
</protein>
<dbReference type="RefSeq" id="WP_091060750.1">
    <property type="nucleotide sequence ID" value="NZ_FNCF01000002.1"/>
</dbReference>
<gene>
    <name evidence="3" type="ORF">SAMN05660324_1468</name>
</gene>
<evidence type="ECO:0000313" key="4">
    <source>
        <dbReference type="Proteomes" id="UP000198863"/>
    </source>
</evidence>
<sequence length="177" mass="17233">MRLTTPLKTALAGAAALALLTACGGGSDDTAASSSSSSSSAATSSSAAETSASDNPEAAAFCTDAQDAFSDLENAVTATADPSAIPGLFADAASRLTAIEPPAEIADAWGTATSAVEQLAASIQGLDLNTPEGQQAFLDQVNQLQTSAGPAQGEIQSYVAANCGGTLGSTESASPTS</sequence>
<reference evidence="4" key="1">
    <citation type="submission" date="2016-10" db="EMBL/GenBank/DDBJ databases">
        <authorList>
            <person name="Varghese N."/>
            <person name="Submissions S."/>
        </authorList>
    </citation>
    <scope>NUCLEOTIDE SEQUENCE [LARGE SCALE GENOMIC DNA]</scope>
    <source>
        <strain evidence="4">DSM 44526</strain>
    </source>
</reference>